<evidence type="ECO:0000313" key="2">
    <source>
        <dbReference type="EMBL" id="KAF2650054.1"/>
    </source>
</evidence>
<feature type="compositionally biased region" description="Basic and acidic residues" evidence="1">
    <location>
        <begin position="88"/>
        <end position="97"/>
    </location>
</feature>
<protein>
    <submittedName>
        <fullName evidence="2">Uncharacterized protein</fullName>
    </submittedName>
</protein>
<dbReference type="EMBL" id="MU004469">
    <property type="protein sequence ID" value="KAF2650054.1"/>
    <property type="molecule type" value="Genomic_DNA"/>
</dbReference>
<proteinExistence type="predicted"/>
<sequence>MSSNPAYEQLQWYPKEKRLQVGKDRHGEVMTVTCSRRGEKLKVKYYCGLEPTRLSIKEVATWEAVLDPPKSKKKKQNRRVRKAWQYKIDQDDSKSDGESESDSQSAEVAVKSGRQSVKRAKSTGKTADVDEPDPKGRKTFALQNIEEAFGARWSFCREPRSRM</sequence>
<feature type="compositionally biased region" description="Basic residues" evidence="1">
    <location>
        <begin position="71"/>
        <end position="84"/>
    </location>
</feature>
<accession>A0A6A6SV14</accession>
<gene>
    <name evidence="2" type="ORF">K491DRAFT_721121</name>
</gene>
<organism evidence="2 3">
    <name type="scientific">Lophiostoma macrostomum CBS 122681</name>
    <dbReference type="NCBI Taxonomy" id="1314788"/>
    <lineage>
        <taxon>Eukaryota</taxon>
        <taxon>Fungi</taxon>
        <taxon>Dikarya</taxon>
        <taxon>Ascomycota</taxon>
        <taxon>Pezizomycotina</taxon>
        <taxon>Dothideomycetes</taxon>
        <taxon>Pleosporomycetidae</taxon>
        <taxon>Pleosporales</taxon>
        <taxon>Lophiostomataceae</taxon>
        <taxon>Lophiostoma</taxon>
    </lineage>
</organism>
<evidence type="ECO:0000256" key="1">
    <source>
        <dbReference type="SAM" id="MobiDB-lite"/>
    </source>
</evidence>
<keyword evidence="3" id="KW-1185">Reference proteome</keyword>
<dbReference type="Proteomes" id="UP000799324">
    <property type="component" value="Unassembled WGS sequence"/>
</dbReference>
<feature type="region of interest" description="Disordered" evidence="1">
    <location>
        <begin position="67"/>
        <end position="138"/>
    </location>
</feature>
<dbReference type="AlphaFoldDB" id="A0A6A6SV14"/>
<name>A0A6A6SV14_9PLEO</name>
<evidence type="ECO:0000313" key="3">
    <source>
        <dbReference type="Proteomes" id="UP000799324"/>
    </source>
</evidence>
<reference evidence="2" key="1">
    <citation type="journal article" date="2020" name="Stud. Mycol.">
        <title>101 Dothideomycetes genomes: a test case for predicting lifestyles and emergence of pathogens.</title>
        <authorList>
            <person name="Haridas S."/>
            <person name="Albert R."/>
            <person name="Binder M."/>
            <person name="Bloem J."/>
            <person name="Labutti K."/>
            <person name="Salamov A."/>
            <person name="Andreopoulos B."/>
            <person name="Baker S."/>
            <person name="Barry K."/>
            <person name="Bills G."/>
            <person name="Bluhm B."/>
            <person name="Cannon C."/>
            <person name="Castanera R."/>
            <person name="Culley D."/>
            <person name="Daum C."/>
            <person name="Ezra D."/>
            <person name="Gonzalez J."/>
            <person name="Henrissat B."/>
            <person name="Kuo A."/>
            <person name="Liang C."/>
            <person name="Lipzen A."/>
            <person name="Lutzoni F."/>
            <person name="Magnuson J."/>
            <person name="Mondo S."/>
            <person name="Nolan M."/>
            <person name="Ohm R."/>
            <person name="Pangilinan J."/>
            <person name="Park H.-J."/>
            <person name="Ramirez L."/>
            <person name="Alfaro M."/>
            <person name="Sun H."/>
            <person name="Tritt A."/>
            <person name="Yoshinaga Y."/>
            <person name="Zwiers L.-H."/>
            <person name="Turgeon B."/>
            <person name="Goodwin S."/>
            <person name="Spatafora J."/>
            <person name="Crous P."/>
            <person name="Grigoriev I."/>
        </authorList>
    </citation>
    <scope>NUCLEOTIDE SEQUENCE</scope>
    <source>
        <strain evidence="2">CBS 122681</strain>
    </source>
</reference>